<organism evidence="2 3">
    <name type="scientific">Nicotiana sylvestris</name>
    <name type="common">Wood tobacco</name>
    <name type="synonym">South American tobacco</name>
    <dbReference type="NCBI Taxonomy" id="4096"/>
    <lineage>
        <taxon>Eukaryota</taxon>
        <taxon>Viridiplantae</taxon>
        <taxon>Streptophyta</taxon>
        <taxon>Embryophyta</taxon>
        <taxon>Tracheophyta</taxon>
        <taxon>Spermatophyta</taxon>
        <taxon>Magnoliopsida</taxon>
        <taxon>eudicotyledons</taxon>
        <taxon>Gunneridae</taxon>
        <taxon>Pentapetalae</taxon>
        <taxon>asterids</taxon>
        <taxon>lamiids</taxon>
        <taxon>Solanales</taxon>
        <taxon>Solanaceae</taxon>
        <taxon>Nicotianoideae</taxon>
        <taxon>Nicotianeae</taxon>
        <taxon>Nicotiana</taxon>
    </lineage>
</organism>
<dbReference type="SUPFAM" id="SSF53098">
    <property type="entry name" value="Ribonuclease H-like"/>
    <property type="match status" value="1"/>
</dbReference>
<dbReference type="OrthoDB" id="1297737at2759"/>
<dbReference type="PANTHER" id="PTHR47723:SF23">
    <property type="entry name" value="REVERSE TRANSCRIPTASE-LIKE PROTEIN"/>
    <property type="match status" value="1"/>
</dbReference>
<dbReference type="InterPro" id="IPR036397">
    <property type="entry name" value="RNaseH_sf"/>
</dbReference>
<reference evidence="3" key="2">
    <citation type="submission" date="2025-08" db="UniProtKB">
        <authorList>
            <consortium name="RefSeq"/>
        </authorList>
    </citation>
    <scope>IDENTIFICATION</scope>
    <source>
        <tissue evidence="3">Leaf</tissue>
    </source>
</reference>
<evidence type="ECO:0000259" key="1">
    <source>
        <dbReference type="Pfam" id="PF13456"/>
    </source>
</evidence>
<dbReference type="CDD" id="cd06222">
    <property type="entry name" value="RNase_H_like"/>
    <property type="match status" value="1"/>
</dbReference>
<dbReference type="InterPro" id="IPR053151">
    <property type="entry name" value="RNase_H-like"/>
</dbReference>
<dbReference type="Proteomes" id="UP000189701">
    <property type="component" value="Unplaced"/>
</dbReference>
<protein>
    <submittedName>
        <fullName evidence="3">Uncharacterized protein LOC104217306</fullName>
    </submittedName>
</protein>
<dbReference type="Gene3D" id="3.30.420.10">
    <property type="entry name" value="Ribonuclease H-like superfamily/Ribonuclease H"/>
    <property type="match status" value="1"/>
</dbReference>
<dbReference type="InterPro" id="IPR044730">
    <property type="entry name" value="RNase_H-like_dom_plant"/>
</dbReference>
<accession>A0A1U7VLH9</accession>
<dbReference type="InterPro" id="IPR002156">
    <property type="entry name" value="RNaseH_domain"/>
</dbReference>
<dbReference type="GO" id="GO:0004523">
    <property type="term" value="F:RNA-DNA hybrid ribonuclease activity"/>
    <property type="evidence" value="ECO:0007669"/>
    <property type="project" value="InterPro"/>
</dbReference>
<dbReference type="InterPro" id="IPR012337">
    <property type="entry name" value="RNaseH-like_sf"/>
</dbReference>
<name>A0A1U7VLH9_NICSY</name>
<dbReference type="GO" id="GO:0003676">
    <property type="term" value="F:nucleic acid binding"/>
    <property type="evidence" value="ECO:0007669"/>
    <property type="project" value="InterPro"/>
</dbReference>
<sequence>MWNIWLNRNYNNVNNTSLKFSTKRSVRLPTEYKLLTQKNQTLNKKHAIKITWHKPVAGQLKLNVDGAFSIDHKLAGLRGCFRDSHGHWILEYQHYCLASTPLQGELEAPKKGIQIALSHGSNSLVIETDSTEVIKSLNNNNNNNNNNNESNYMIVNYCMWLMHQLRETKIIHNYRDGNQVAHGLAKEALKNFSDQQLLTRPPSNIINKLDAYTFGQVYLVKKLSIVVLSDLAGLGNMNILSSTITEDDVMNYVI</sequence>
<keyword evidence="2" id="KW-1185">Reference proteome</keyword>
<dbReference type="RefSeq" id="XP_009765816.1">
    <property type="nucleotide sequence ID" value="XM_009767514.1"/>
</dbReference>
<feature type="domain" description="RNase H type-1" evidence="1">
    <location>
        <begin position="63"/>
        <end position="188"/>
    </location>
</feature>
<dbReference type="AlphaFoldDB" id="A0A1U7VLH9"/>
<dbReference type="eggNOG" id="KOG1075">
    <property type="taxonomic scope" value="Eukaryota"/>
</dbReference>
<dbReference type="PANTHER" id="PTHR47723">
    <property type="entry name" value="OS05G0353850 PROTEIN"/>
    <property type="match status" value="1"/>
</dbReference>
<dbReference type="Pfam" id="PF13456">
    <property type="entry name" value="RVT_3"/>
    <property type="match status" value="1"/>
</dbReference>
<evidence type="ECO:0000313" key="3">
    <source>
        <dbReference type="RefSeq" id="XP_009765816.1"/>
    </source>
</evidence>
<reference evidence="2" key="1">
    <citation type="journal article" date="2013" name="Genome Biol.">
        <title>Reference genomes and transcriptomes of Nicotiana sylvestris and Nicotiana tomentosiformis.</title>
        <authorList>
            <person name="Sierro N."/>
            <person name="Battey J.N."/>
            <person name="Ouadi S."/>
            <person name="Bovet L."/>
            <person name="Goepfert S."/>
            <person name="Bakaher N."/>
            <person name="Peitsch M.C."/>
            <person name="Ivanov N.V."/>
        </authorList>
    </citation>
    <scope>NUCLEOTIDE SEQUENCE [LARGE SCALE GENOMIC DNA]</scope>
</reference>
<evidence type="ECO:0000313" key="2">
    <source>
        <dbReference type="Proteomes" id="UP000189701"/>
    </source>
</evidence>
<proteinExistence type="predicted"/>
<gene>
    <name evidence="3" type="primary">LOC104217306</name>
</gene>